<gene>
    <name evidence="9" type="primary">BNA1</name>
    <name evidence="10" type="ORF">EJ03DRAFT_281404</name>
</gene>
<dbReference type="CDD" id="cd06123">
    <property type="entry name" value="cupin_HAO"/>
    <property type="match status" value="1"/>
</dbReference>
<keyword evidence="3 9" id="KW-0963">Cytoplasm</keyword>
<evidence type="ECO:0000256" key="3">
    <source>
        <dbReference type="ARBA" id="ARBA00022490"/>
    </source>
</evidence>
<proteinExistence type="inferred from homology"/>
<evidence type="ECO:0000256" key="7">
    <source>
        <dbReference type="ARBA" id="ARBA00023002"/>
    </source>
</evidence>
<feature type="binding site" evidence="9">
    <location>
        <position position="89"/>
    </location>
    <ligand>
        <name>O2</name>
        <dbReference type="ChEBI" id="CHEBI:15379"/>
    </ligand>
</feature>
<dbReference type="GO" id="GO:0043420">
    <property type="term" value="P:anthranilate metabolic process"/>
    <property type="evidence" value="ECO:0007669"/>
    <property type="project" value="UniProtKB-UniRule"/>
</dbReference>
<dbReference type="PANTHER" id="PTHR15497">
    <property type="entry name" value="3-HYDROXYANTHRANILATE 3,4-DIOXYGENASE"/>
    <property type="match status" value="1"/>
</dbReference>
<dbReference type="EC" id="1.13.11.6" evidence="9"/>
<organism evidence="10 11">
    <name type="scientific">Teratosphaeria nubilosa</name>
    <dbReference type="NCBI Taxonomy" id="161662"/>
    <lineage>
        <taxon>Eukaryota</taxon>
        <taxon>Fungi</taxon>
        <taxon>Dikarya</taxon>
        <taxon>Ascomycota</taxon>
        <taxon>Pezizomycotina</taxon>
        <taxon>Dothideomycetes</taxon>
        <taxon>Dothideomycetidae</taxon>
        <taxon>Mycosphaerellales</taxon>
        <taxon>Teratosphaeriaceae</taxon>
        <taxon>Teratosphaeria</taxon>
    </lineage>
</organism>
<dbReference type="Gene3D" id="2.60.120.10">
    <property type="entry name" value="Jelly Rolls"/>
    <property type="match status" value="1"/>
</dbReference>
<dbReference type="HAMAP" id="MF_00825">
    <property type="entry name" value="3_HAO"/>
    <property type="match status" value="1"/>
</dbReference>
<comment type="function">
    <text evidence="2 9">Catalyzes the oxidative ring opening of 3-hydroxyanthranilate to 2-amino-3-carboxymuconate semialdehyde, which spontaneously cyclizes to quinolinate.</text>
</comment>
<sequence length="227" mass="25780">MQSLRTPLVAAARHAARRATTITQTSGVLRQRTQRTTFSQSPRERALTSPLNLPKWLEENSHLLKPPINNYCVYSDPLTVMIVGGPNARTDYHINETPEFFYQYKGRMLLKTVQDGQFKDIYINEGELFLLPPNTPHNPVRFENTVGVVLEMPRPETSVDRLRWYCQNCGEKVHEASFHCTDLGTQIKAGVNAFKENTEARTCKKCGEVCDVAPKPEVMEQMRTAPS</sequence>
<comment type="pathway">
    <text evidence="9">Cofactor biosynthesis; NAD(+) biosynthesis; quinolinate from L-kynurenine: step 3/3.</text>
</comment>
<feature type="binding site" evidence="9">
    <location>
        <position position="93"/>
    </location>
    <ligand>
        <name>Fe cation</name>
        <dbReference type="ChEBI" id="CHEBI:24875"/>
        <note>catalytic</note>
    </ligand>
</feature>
<dbReference type="NCBIfam" id="TIGR03037">
    <property type="entry name" value="anthran_nbaC"/>
    <property type="match status" value="1"/>
</dbReference>
<dbReference type="GO" id="GO:0005737">
    <property type="term" value="C:cytoplasm"/>
    <property type="evidence" value="ECO:0007669"/>
    <property type="project" value="UniProtKB-SubCell"/>
</dbReference>
<evidence type="ECO:0000256" key="2">
    <source>
        <dbReference type="ARBA" id="ARBA00002752"/>
    </source>
</evidence>
<protein>
    <recommendedName>
        <fullName evidence="9">3-hydroxyanthranilate 3,4-dioxygenase</fullName>
        <ecNumber evidence="9">1.13.11.6</ecNumber>
    </recommendedName>
    <alternativeName>
        <fullName evidence="9">3-hydroxyanthranilate oxygenase</fullName>
        <shortName evidence="9">3-HAO</shortName>
    </alternativeName>
    <alternativeName>
        <fullName evidence="9">3-hydroxyanthranilic acid dioxygenase</fullName>
        <shortName evidence="9">HAD</shortName>
    </alternativeName>
    <alternativeName>
        <fullName evidence="9">Biosynthesis of nicotinic acid protein 1</fullName>
    </alternativeName>
</protein>
<evidence type="ECO:0000256" key="8">
    <source>
        <dbReference type="ARBA" id="ARBA00023004"/>
    </source>
</evidence>
<comment type="catalytic activity">
    <reaction evidence="9">
        <text>3-hydroxyanthranilate + O2 = (2Z,4Z)-2-amino-3-carboxymuconate 6-semialdehyde</text>
        <dbReference type="Rhea" id="RHEA:17953"/>
        <dbReference type="ChEBI" id="CHEBI:15379"/>
        <dbReference type="ChEBI" id="CHEBI:36559"/>
        <dbReference type="ChEBI" id="CHEBI:77612"/>
        <dbReference type="EC" id="1.13.11.6"/>
    </reaction>
</comment>
<dbReference type="GO" id="GO:0006569">
    <property type="term" value="P:L-tryptophan catabolic process"/>
    <property type="evidence" value="ECO:0007669"/>
    <property type="project" value="UniProtKB-UniRule"/>
</dbReference>
<evidence type="ECO:0000313" key="10">
    <source>
        <dbReference type="EMBL" id="KAF2764779.1"/>
    </source>
</evidence>
<feature type="binding site" evidence="9">
    <location>
        <position position="99"/>
    </location>
    <ligand>
        <name>Fe cation</name>
        <dbReference type="ChEBI" id="CHEBI:24875"/>
        <note>catalytic</note>
    </ligand>
</feature>
<evidence type="ECO:0000256" key="1">
    <source>
        <dbReference type="ARBA" id="ARBA00001954"/>
    </source>
</evidence>
<feature type="binding site" evidence="9">
    <location>
        <position position="169"/>
    </location>
    <ligand>
        <name>a divalent metal cation</name>
        <dbReference type="ChEBI" id="CHEBI:60240"/>
    </ligand>
</feature>
<feature type="binding site" evidence="9">
    <location>
        <position position="137"/>
    </location>
    <ligand>
        <name>Fe cation</name>
        <dbReference type="ChEBI" id="CHEBI:24875"/>
        <note>catalytic</note>
    </ligand>
</feature>
<dbReference type="InterPro" id="IPR014710">
    <property type="entry name" value="RmlC-like_jellyroll"/>
</dbReference>
<dbReference type="Pfam" id="PF06052">
    <property type="entry name" value="3-HAO"/>
    <property type="match status" value="1"/>
</dbReference>
<dbReference type="UniPathway" id="UPA00253">
    <property type="reaction ID" value="UER00330"/>
</dbReference>
<dbReference type="GO" id="GO:0000334">
    <property type="term" value="F:3-hydroxyanthranilate 3,4-dioxygenase activity"/>
    <property type="evidence" value="ECO:0007669"/>
    <property type="project" value="UniProtKB-UniRule"/>
</dbReference>
<feature type="binding site" evidence="9">
    <location>
        <position position="203"/>
    </location>
    <ligand>
        <name>a divalent metal cation</name>
        <dbReference type="ChEBI" id="CHEBI:60240"/>
    </ligand>
</feature>
<keyword evidence="5 9" id="KW-0479">Metal-binding</keyword>
<keyword evidence="4 9" id="KW-0662">Pyridine nucleotide biosynthesis</keyword>
<reference evidence="10" key="1">
    <citation type="journal article" date="2020" name="Stud. Mycol.">
        <title>101 Dothideomycetes genomes: a test case for predicting lifestyles and emergence of pathogens.</title>
        <authorList>
            <person name="Haridas S."/>
            <person name="Albert R."/>
            <person name="Binder M."/>
            <person name="Bloem J."/>
            <person name="Labutti K."/>
            <person name="Salamov A."/>
            <person name="Andreopoulos B."/>
            <person name="Baker S."/>
            <person name="Barry K."/>
            <person name="Bills G."/>
            <person name="Bluhm B."/>
            <person name="Cannon C."/>
            <person name="Castanera R."/>
            <person name="Culley D."/>
            <person name="Daum C."/>
            <person name="Ezra D."/>
            <person name="Gonzalez J."/>
            <person name="Henrissat B."/>
            <person name="Kuo A."/>
            <person name="Liang C."/>
            <person name="Lipzen A."/>
            <person name="Lutzoni F."/>
            <person name="Magnuson J."/>
            <person name="Mondo S."/>
            <person name="Nolan M."/>
            <person name="Ohm R."/>
            <person name="Pangilinan J."/>
            <person name="Park H.-J."/>
            <person name="Ramirez L."/>
            <person name="Alfaro M."/>
            <person name="Sun H."/>
            <person name="Tritt A."/>
            <person name="Yoshinaga Y."/>
            <person name="Zwiers L.-H."/>
            <person name="Turgeon B."/>
            <person name="Goodwin S."/>
            <person name="Spatafora J."/>
            <person name="Crous P."/>
            <person name="Grigoriev I."/>
        </authorList>
    </citation>
    <scope>NUCLEOTIDE SEQUENCE</scope>
    <source>
        <strain evidence="10">CBS 116005</strain>
    </source>
</reference>
<dbReference type="SUPFAM" id="SSF51182">
    <property type="entry name" value="RmlC-like cupins"/>
    <property type="match status" value="1"/>
</dbReference>
<dbReference type="InterPro" id="IPR010329">
    <property type="entry name" value="3hydroanth_dOase"/>
</dbReference>
<dbReference type="GO" id="GO:0019805">
    <property type="term" value="P:quinolinate biosynthetic process"/>
    <property type="evidence" value="ECO:0007669"/>
    <property type="project" value="UniProtKB-UniRule"/>
</dbReference>
<dbReference type="AlphaFoldDB" id="A0A6G1KWY7"/>
<keyword evidence="8 9" id="KW-0408">Iron</keyword>
<feature type="binding site" evidence="9">
    <location>
        <position position="151"/>
    </location>
    <ligand>
        <name>substrate</name>
    </ligand>
</feature>
<feature type="binding site" evidence="9">
    <location>
        <position position="206"/>
    </location>
    <ligand>
        <name>a divalent metal cation</name>
        <dbReference type="ChEBI" id="CHEBI:60240"/>
    </ligand>
</feature>
<keyword evidence="6 9" id="KW-0223">Dioxygenase</keyword>
<keyword evidence="7 9" id="KW-0560">Oxidoreductase</keyword>
<dbReference type="InterPro" id="IPR011051">
    <property type="entry name" value="RmlC_Cupin_sf"/>
</dbReference>
<dbReference type="FunFam" id="2.60.120.10:FF:000093">
    <property type="entry name" value="3-hydroxyanthranilate 3,4-dioxygenase"/>
    <property type="match status" value="1"/>
</dbReference>
<feature type="binding site" evidence="9">
    <location>
        <position position="141"/>
    </location>
    <ligand>
        <name>substrate</name>
    </ligand>
</feature>
<feature type="binding site" evidence="9">
    <location>
        <position position="166"/>
    </location>
    <ligand>
        <name>a divalent metal cation</name>
        <dbReference type="ChEBI" id="CHEBI:60240"/>
    </ligand>
</feature>
<feature type="binding site" evidence="9">
    <location>
        <position position="99"/>
    </location>
    <ligand>
        <name>substrate</name>
    </ligand>
</feature>
<evidence type="ECO:0000313" key="11">
    <source>
        <dbReference type="Proteomes" id="UP000799436"/>
    </source>
</evidence>
<evidence type="ECO:0000256" key="5">
    <source>
        <dbReference type="ARBA" id="ARBA00022723"/>
    </source>
</evidence>
<comment type="cofactor">
    <cofactor evidence="1 9">
        <name>Fe(2+)</name>
        <dbReference type="ChEBI" id="CHEBI:29033"/>
    </cofactor>
</comment>
<dbReference type="GO" id="GO:0034354">
    <property type="term" value="P:'de novo' NAD+ biosynthetic process from L-tryptophan"/>
    <property type="evidence" value="ECO:0007669"/>
    <property type="project" value="UniProtKB-UniRule"/>
</dbReference>
<dbReference type="OrthoDB" id="204928at2759"/>
<accession>A0A6G1KWY7</accession>
<comment type="subcellular location">
    <subcellularLocation>
        <location evidence="9">Cytoplasm</location>
    </subcellularLocation>
</comment>
<evidence type="ECO:0000256" key="6">
    <source>
        <dbReference type="ARBA" id="ARBA00022964"/>
    </source>
</evidence>
<evidence type="ECO:0000256" key="9">
    <source>
        <dbReference type="HAMAP-Rule" id="MF_03019"/>
    </source>
</evidence>
<name>A0A6G1KWY7_9PEZI</name>
<comment type="similarity">
    <text evidence="9">Belongs to the 3-HAO family.</text>
</comment>
<dbReference type="EMBL" id="ML995910">
    <property type="protein sequence ID" value="KAF2764779.1"/>
    <property type="molecule type" value="Genomic_DNA"/>
</dbReference>
<dbReference type="GO" id="GO:0008198">
    <property type="term" value="F:ferrous iron binding"/>
    <property type="evidence" value="ECO:0007669"/>
    <property type="project" value="UniProtKB-UniRule"/>
</dbReference>
<dbReference type="Proteomes" id="UP000799436">
    <property type="component" value="Unassembled WGS sequence"/>
</dbReference>
<dbReference type="PANTHER" id="PTHR15497:SF1">
    <property type="entry name" value="3-HYDROXYANTHRANILATE 3,4-DIOXYGENASE"/>
    <property type="match status" value="1"/>
</dbReference>
<evidence type="ECO:0000256" key="4">
    <source>
        <dbReference type="ARBA" id="ARBA00022642"/>
    </source>
</evidence>
<keyword evidence="11" id="KW-1185">Reference proteome</keyword>